<feature type="non-terminal residue" evidence="1">
    <location>
        <position position="147"/>
    </location>
</feature>
<sequence length="147" mass="16295">MQIGTYQGRSGEGAEASSCSFLTVNPTLAMLSVQLFSASALALRQIMRDIGREFRVQQVPLQQVSDRWRANVLRSRCNGVPTTSIHVDAGYAGFYLSDVFSRVWEPYPVPEPPTRAETLNLTQMAEGNASRGNKFGLRKVVMARKQV</sequence>
<dbReference type="Proteomes" id="UP000772434">
    <property type="component" value="Unassembled WGS sequence"/>
</dbReference>
<evidence type="ECO:0000313" key="1">
    <source>
        <dbReference type="EMBL" id="KAF9037430.1"/>
    </source>
</evidence>
<accession>A0A9P5P6C2</accession>
<keyword evidence="2" id="KW-1185">Reference proteome</keyword>
<name>A0A9P5P6C2_9AGAR</name>
<organism evidence="1 2">
    <name type="scientific">Rhodocollybia butyracea</name>
    <dbReference type="NCBI Taxonomy" id="206335"/>
    <lineage>
        <taxon>Eukaryota</taxon>
        <taxon>Fungi</taxon>
        <taxon>Dikarya</taxon>
        <taxon>Basidiomycota</taxon>
        <taxon>Agaricomycotina</taxon>
        <taxon>Agaricomycetes</taxon>
        <taxon>Agaricomycetidae</taxon>
        <taxon>Agaricales</taxon>
        <taxon>Marasmiineae</taxon>
        <taxon>Omphalotaceae</taxon>
        <taxon>Rhodocollybia</taxon>
    </lineage>
</organism>
<protein>
    <submittedName>
        <fullName evidence="1">Uncharacterized protein</fullName>
    </submittedName>
</protein>
<comment type="caution">
    <text evidence="1">The sequence shown here is derived from an EMBL/GenBank/DDBJ whole genome shotgun (WGS) entry which is preliminary data.</text>
</comment>
<dbReference type="AlphaFoldDB" id="A0A9P5P6C2"/>
<dbReference type="EMBL" id="JADNRY010000596">
    <property type="protein sequence ID" value="KAF9037430.1"/>
    <property type="molecule type" value="Genomic_DNA"/>
</dbReference>
<evidence type="ECO:0000313" key="2">
    <source>
        <dbReference type="Proteomes" id="UP000772434"/>
    </source>
</evidence>
<gene>
    <name evidence="1" type="ORF">BDP27DRAFT_1374723</name>
</gene>
<reference evidence="1" key="1">
    <citation type="submission" date="2020-11" db="EMBL/GenBank/DDBJ databases">
        <authorList>
            <consortium name="DOE Joint Genome Institute"/>
            <person name="Ahrendt S."/>
            <person name="Riley R."/>
            <person name="Andreopoulos W."/>
            <person name="Labutti K."/>
            <person name="Pangilinan J."/>
            <person name="Ruiz-Duenas F.J."/>
            <person name="Barrasa J.M."/>
            <person name="Sanchez-Garcia M."/>
            <person name="Camarero S."/>
            <person name="Miyauchi S."/>
            <person name="Serrano A."/>
            <person name="Linde D."/>
            <person name="Babiker R."/>
            <person name="Drula E."/>
            <person name="Ayuso-Fernandez I."/>
            <person name="Pacheco R."/>
            <person name="Padilla G."/>
            <person name="Ferreira P."/>
            <person name="Barriuso J."/>
            <person name="Kellner H."/>
            <person name="Castanera R."/>
            <person name="Alfaro M."/>
            <person name="Ramirez L."/>
            <person name="Pisabarro A.G."/>
            <person name="Kuo A."/>
            <person name="Tritt A."/>
            <person name="Lipzen A."/>
            <person name="He G."/>
            <person name="Yan M."/>
            <person name="Ng V."/>
            <person name="Cullen D."/>
            <person name="Martin F."/>
            <person name="Rosso M.-N."/>
            <person name="Henrissat B."/>
            <person name="Hibbett D."/>
            <person name="Martinez A.T."/>
            <person name="Grigoriev I.V."/>
        </authorList>
    </citation>
    <scope>NUCLEOTIDE SEQUENCE</scope>
    <source>
        <strain evidence="1">AH 40177</strain>
    </source>
</reference>
<proteinExistence type="predicted"/>